<dbReference type="EC" id="2.7.1.148" evidence="2"/>
<dbReference type="InterPro" id="IPR004424">
    <property type="entry name" value="IspE"/>
</dbReference>
<comment type="similarity">
    <text evidence="1">Belongs to the GHMP kinase family. IspE subfamily.</text>
</comment>
<dbReference type="GO" id="GO:0016114">
    <property type="term" value="P:terpenoid biosynthetic process"/>
    <property type="evidence" value="ECO:0007669"/>
    <property type="project" value="InterPro"/>
</dbReference>
<dbReference type="InterPro" id="IPR014721">
    <property type="entry name" value="Ribsml_uS5_D2-typ_fold_subgr"/>
</dbReference>
<sequence length="208" mass="23126">RYRITKGVKIEIDKKIPLASGMAGGSANSASILVGINKLFALNLSNKDLRGMGEELGMDVPFCIQNGTALAYHRGEKVTPLPPINPLLWIIIINPGFKISSEWAYNNIDLNQIKRVKNNTKYMLKALKKGGLEEIAKNLFNSFEEPIIKKYPEIGKIKDRLIEESALGALMSGSGPTVFGIAQNKEQALKIYKKLKLEYKSIWVVHTV</sequence>
<dbReference type="NCBIfam" id="TIGR00154">
    <property type="entry name" value="ispE"/>
    <property type="match status" value="1"/>
</dbReference>
<dbReference type="Pfam" id="PF00288">
    <property type="entry name" value="GHMP_kinases_N"/>
    <property type="match status" value="1"/>
</dbReference>
<dbReference type="PANTHER" id="PTHR43527">
    <property type="entry name" value="4-DIPHOSPHOCYTIDYL-2-C-METHYL-D-ERYTHRITOL KINASE, CHLOROPLASTIC"/>
    <property type="match status" value="1"/>
</dbReference>
<accession>X1HWE7</accession>
<evidence type="ECO:0000256" key="1">
    <source>
        <dbReference type="ARBA" id="ARBA00009684"/>
    </source>
</evidence>
<evidence type="ECO:0000256" key="5">
    <source>
        <dbReference type="ARBA" id="ARBA00022777"/>
    </source>
</evidence>
<reference evidence="10" key="1">
    <citation type="journal article" date="2014" name="Front. Microbiol.">
        <title>High frequency of phylogenetically diverse reductive dehalogenase-homologous genes in deep subseafloor sedimentary metagenomes.</title>
        <authorList>
            <person name="Kawai M."/>
            <person name="Futagami T."/>
            <person name="Toyoda A."/>
            <person name="Takaki Y."/>
            <person name="Nishi S."/>
            <person name="Hori S."/>
            <person name="Arai W."/>
            <person name="Tsubouchi T."/>
            <person name="Morono Y."/>
            <person name="Uchiyama I."/>
            <person name="Ito T."/>
            <person name="Fujiyama A."/>
            <person name="Inagaki F."/>
            <person name="Takami H."/>
        </authorList>
    </citation>
    <scope>NUCLEOTIDE SEQUENCE</scope>
    <source>
        <strain evidence="10">Expedition CK06-06</strain>
    </source>
</reference>
<comment type="caution">
    <text evidence="10">The sequence shown here is derived from an EMBL/GenBank/DDBJ whole genome shotgun (WGS) entry which is preliminary data.</text>
</comment>
<dbReference type="InterPro" id="IPR020568">
    <property type="entry name" value="Ribosomal_Su5_D2-typ_SF"/>
</dbReference>
<dbReference type="GO" id="GO:0050515">
    <property type="term" value="F:4-(cytidine 5'-diphospho)-2-C-methyl-D-erythritol kinase activity"/>
    <property type="evidence" value="ECO:0007669"/>
    <property type="project" value="UniProtKB-EC"/>
</dbReference>
<dbReference type="Pfam" id="PF08544">
    <property type="entry name" value="GHMP_kinases_C"/>
    <property type="match status" value="1"/>
</dbReference>
<dbReference type="AlphaFoldDB" id="X1HWE7"/>
<proteinExistence type="inferred from homology"/>
<evidence type="ECO:0000256" key="2">
    <source>
        <dbReference type="ARBA" id="ARBA00012052"/>
    </source>
</evidence>
<dbReference type="InterPro" id="IPR013750">
    <property type="entry name" value="GHMP_kinase_C_dom"/>
</dbReference>
<keyword evidence="4" id="KW-0547">Nucleotide-binding</keyword>
<gene>
    <name evidence="10" type="ORF">S03H2_31600</name>
</gene>
<evidence type="ECO:0000313" key="10">
    <source>
        <dbReference type="EMBL" id="GAH49623.1"/>
    </source>
</evidence>
<feature type="domain" description="GHMP kinase C-terminal" evidence="9">
    <location>
        <begin position="123"/>
        <end position="199"/>
    </location>
</feature>
<evidence type="ECO:0000256" key="4">
    <source>
        <dbReference type="ARBA" id="ARBA00022741"/>
    </source>
</evidence>
<dbReference type="InterPro" id="IPR036554">
    <property type="entry name" value="GHMP_kinase_C_sf"/>
</dbReference>
<dbReference type="Gene3D" id="3.30.70.890">
    <property type="entry name" value="GHMP kinase, C-terminal domain"/>
    <property type="match status" value="1"/>
</dbReference>
<dbReference type="PANTHER" id="PTHR43527:SF2">
    <property type="entry name" value="4-DIPHOSPHOCYTIDYL-2-C-METHYL-D-ERYTHRITOL KINASE, CHLOROPLASTIC"/>
    <property type="match status" value="1"/>
</dbReference>
<dbReference type="Gene3D" id="3.30.230.10">
    <property type="match status" value="1"/>
</dbReference>
<dbReference type="SUPFAM" id="SSF55060">
    <property type="entry name" value="GHMP Kinase, C-terminal domain"/>
    <property type="match status" value="1"/>
</dbReference>
<dbReference type="InterPro" id="IPR006204">
    <property type="entry name" value="GHMP_kinase_N_dom"/>
</dbReference>
<feature type="non-terminal residue" evidence="10">
    <location>
        <position position="1"/>
    </location>
</feature>
<evidence type="ECO:0000259" key="9">
    <source>
        <dbReference type="Pfam" id="PF08544"/>
    </source>
</evidence>
<organism evidence="10">
    <name type="scientific">marine sediment metagenome</name>
    <dbReference type="NCBI Taxonomy" id="412755"/>
    <lineage>
        <taxon>unclassified sequences</taxon>
        <taxon>metagenomes</taxon>
        <taxon>ecological metagenomes</taxon>
    </lineage>
</organism>
<protein>
    <recommendedName>
        <fullName evidence="2">4-(cytidine 5'-diphospho)-2-C-methyl-D-erythritol kinase</fullName>
        <ecNumber evidence="2">2.7.1.148</ecNumber>
    </recommendedName>
    <alternativeName>
        <fullName evidence="7">4-(cytidine-5'-diphospho)-2-C-methyl-D-erythritol kinase</fullName>
    </alternativeName>
</protein>
<dbReference type="GO" id="GO:0005524">
    <property type="term" value="F:ATP binding"/>
    <property type="evidence" value="ECO:0007669"/>
    <property type="project" value="UniProtKB-KW"/>
</dbReference>
<evidence type="ECO:0000259" key="8">
    <source>
        <dbReference type="Pfam" id="PF00288"/>
    </source>
</evidence>
<evidence type="ECO:0000256" key="3">
    <source>
        <dbReference type="ARBA" id="ARBA00022679"/>
    </source>
</evidence>
<evidence type="ECO:0000256" key="6">
    <source>
        <dbReference type="ARBA" id="ARBA00022840"/>
    </source>
</evidence>
<dbReference type="SUPFAM" id="SSF54211">
    <property type="entry name" value="Ribosomal protein S5 domain 2-like"/>
    <property type="match status" value="1"/>
</dbReference>
<evidence type="ECO:0000256" key="7">
    <source>
        <dbReference type="ARBA" id="ARBA00032554"/>
    </source>
</evidence>
<feature type="domain" description="GHMP kinase N-terminal" evidence="8">
    <location>
        <begin position="6"/>
        <end position="66"/>
    </location>
</feature>
<dbReference type="EMBL" id="BARU01019173">
    <property type="protein sequence ID" value="GAH49623.1"/>
    <property type="molecule type" value="Genomic_DNA"/>
</dbReference>
<keyword evidence="3" id="KW-0808">Transferase</keyword>
<keyword evidence="5" id="KW-0418">Kinase</keyword>
<keyword evidence="6" id="KW-0067">ATP-binding</keyword>
<name>X1HWE7_9ZZZZ</name>